<accession>A0A0F9PLU8</accession>
<proteinExistence type="predicted"/>
<comment type="caution">
    <text evidence="1">The sequence shown here is derived from an EMBL/GenBank/DDBJ whole genome shotgun (WGS) entry which is preliminary data.</text>
</comment>
<dbReference type="AlphaFoldDB" id="A0A0F9PLU8"/>
<name>A0A0F9PLU8_9ZZZZ</name>
<evidence type="ECO:0000313" key="1">
    <source>
        <dbReference type="EMBL" id="KKN25562.1"/>
    </source>
</evidence>
<reference evidence="1" key="1">
    <citation type="journal article" date="2015" name="Nature">
        <title>Complex archaea that bridge the gap between prokaryotes and eukaryotes.</title>
        <authorList>
            <person name="Spang A."/>
            <person name="Saw J.H."/>
            <person name="Jorgensen S.L."/>
            <person name="Zaremba-Niedzwiedzka K."/>
            <person name="Martijn J."/>
            <person name="Lind A.E."/>
            <person name="van Eijk R."/>
            <person name="Schleper C."/>
            <person name="Guy L."/>
            <person name="Ettema T.J."/>
        </authorList>
    </citation>
    <scope>NUCLEOTIDE SEQUENCE</scope>
</reference>
<dbReference type="EMBL" id="LAZR01002792">
    <property type="protein sequence ID" value="KKN25562.1"/>
    <property type="molecule type" value="Genomic_DNA"/>
</dbReference>
<organism evidence="1">
    <name type="scientific">marine sediment metagenome</name>
    <dbReference type="NCBI Taxonomy" id="412755"/>
    <lineage>
        <taxon>unclassified sequences</taxon>
        <taxon>metagenomes</taxon>
        <taxon>ecological metagenomes</taxon>
    </lineage>
</organism>
<protein>
    <submittedName>
        <fullName evidence="1">Uncharacterized protein</fullName>
    </submittedName>
</protein>
<sequence length="178" mass="20308">MDKYEDFISRFNAIDGVSFTIESANEHRNKGIESILTSIEAGNGTNIKDWHDGITFQFDYNDMRIYFHNQTLGFVGFMYRIPISKEVERFIQENGPLLMDGPLLSFDSHGDEIVEEFSKLFSFFKFVITGTPEKSLVRETIQLAHYISSDYTDSLLITGITILSNIGNYHHSSLEQGA</sequence>
<gene>
    <name evidence="1" type="ORF">LCGC14_0883460</name>
</gene>